<proteinExistence type="predicted"/>
<dbReference type="AlphaFoldDB" id="A0ABD2PCI0"/>
<dbReference type="Proteomes" id="UP001516400">
    <property type="component" value="Unassembled WGS sequence"/>
</dbReference>
<reference evidence="1 2" key="1">
    <citation type="journal article" date="2021" name="BMC Biol.">
        <title>Horizontally acquired antibacterial genes associated with adaptive radiation of ladybird beetles.</title>
        <authorList>
            <person name="Li H.S."/>
            <person name="Tang X.F."/>
            <person name="Huang Y.H."/>
            <person name="Xu Z.Y."/>
            <person name="Chen M.L."/>
            <person name="Du X.Y."/>
            <person name="Qiu B.Y."/>
            <person name="Chen P.T."/>
            <person name="Zhang W."/>
            <person name="Slipinski A."/>
            <person name="Escalona H.E."/>
            <person name="Waterhouse R.M."/>
            <person name="Zwick A."/>
            <person name="Pang H."/>
        </authorList>
    </citation>
    <scope>NUCLEOTIDE SEQUENCE [LARGE SCALE GENOMIC DNA]</scope>
    <source>
        <strain evidence="1">SYSU2018</strain>
    </source>
</reference>
<evidence type="ECO:0000313" key="1">
    <source>
        <dbReference type="EMBL" id="KAL3288667.1"/>
    </source>
</evidence>
<gene>
    <name evidence="1" type="ORF">HHI36_003100</name>
</gene>
<accession>A0ABD2PCI0</accession>
<dbReference type="EMBL" id="JABFTP020000185">
    <property type="protein sequence ID" value="KAL3288667.1"/>
    <property type="molecule type" value="Genomic_DNA"/>
</dbReference>
<name>A0ABD2PCI0_9CUCU</name>
<organism evidence="1 2">
    <name type="scientific">Cryptolaemus montrouzieri</name>
    <dbReference type="NCBI Taxonomy" id="559131"/>
    <lineage>
        <taxon>Eukaryota</taxon>
        <taxon>Metazoa</taxon>
        <taxon>Ecdysozoa</taxon>
        <taxon>Arthropoda</taxon>
        <taxon>Hexapoda</taxon>
        <taxon>Insecta</taxon>
        <taxon>Pterygota</taxon>
        <taxon>Neoptera</taxon>
        <taxon>Endopterygota</taxon>
        <taxon>Coleoptera</taxon>
        <taxon>Polyphaga</taxon>
        <taxon>Cucujiformia</taxon>
        <taxon>Coccinelloidea</taxon>
        <taxon>Coccinellidae</taxon>
        <taxon>Scymninae</taxon>
        <taxon>Scymnini</taxon>
        <taxon>Cryptolaemus</taxon>
    </lineage>
</organism>
<evidence type="ECO:0000313" key="2">
    <source>
        <dbReference type="Proteomes" id="UP001516400"/>
    </source>
</evidence>
<sequence length="110" mass="11229">MEVDGSSHLIGDSFGPQTGVGRYSLEPSSKVLLAAGISVAEITELFTQAELPKVDCSSAVDEDGVIASSGSASVEAVLVIQLLPLVAGPDVPVEISDGPFTVIDITDLES</sequence>
<protein>
    <submittedName>
        <fullName evidence="1">Uncharacterized protein</fullName>
    </submittedName>
</protein>
<comment type="caution">
    <text evidence="1">The sequence shown here is derived from an EMBL/GenBank/DDBJ whole genome shotgun (WGS) entry which is preliminary data.</text>
</comment>
<keyword evidence="2" id="KW-1185">Reference proteome</keyword>